<dbReference type="RefSeq" id="WP_249514657.1">
    <property type="nucleotide sequence ID" value="NZ_CP093366.1"/>
</dbReference>
<keyword evidence="12" id="KW-1185">Reference proteome</keyword>
<feature type="transmembrane region" description="Helical" evidence="8">
    <location>
        <begin position="13"/>
        <end position="40"/>
    </location>
</feature>
<proteinExistence type="inferred from homology"/>
<evidence type="ECO:0000313" key="12">
    <source>
        <dbReference type="Proteomes" id="UP000831495"/>
    </source>
</evidence>
<dbReference type="PANTHER" id="PTHR11562:SF17">
    <property type="entry name" value="RE54080P-RELATED"/>
    <property type="match status" value="1"/>
</dbReference>
<feature type="transmembrane region" description="Helical" evidence="8">
    <location>
        <begin position="147"/>
        <end position="167"/>
    </location>
</feature>
<comment type="subcellular location">
    <subcellularLocation>
        <location evidence="1">Membrane</location>
        <topology evidence="1">Multi-pass membrane protein</topology>
    </subcellularLocation>
</comment>
<evidence type="ECO:0000259" key="10">
    <source>
        <dbReference type="Pfam" id="PF16916"/>
    </source>
</evidence>
<feature type="transmembrane region" description="Helical" evidence="8">
    <location>
        <begin position="80"/>
        <end position="99"/>
    </location>
</feature>
<evidence type="ECO:0000256" key="2">
    <source>
        <dbReference type="ARBA" id="ARBA00008873"/>
    </source>
</evidence>
<dbReference type="Proteomes" id="UP000831495">
    <property type="component" value="Chromosome"/>
</dbReference>
<evidence type="ECO:0000256" key="1">
    <source>
        <dbReference type="ARBA" id="ARBA00004141"/>
    </source>
</evidence>
<protein>
    <submittedName>
        <fullName evidence="11">Cation diffusion facilitator family transporter</fullName>
    </submittedName>
</protein>
<evidence type="ECO:0000256" key="6">
    <source>
        <dbReference type="ARBA" id="ARBA00023065"/>
    </source>
</evidence>
<evidence type="ECO:0000256" key="8">
    <source>
        <dbReference type="SAM" id="Phobius"/>
    </source>
</evidence>
<dbReference type="InterPro" id="IPR058533">
    <property type="entry name" value="Cation_efflux_TM"/>
</dbReference>
<dbReference type="NCBIfam" id="TIGR01297">
    <property type="entry name" value="CDF"/>
    <property type="match status" value="1"/>
</dbReference>
<feature type="domain" description="Cation efflux protein transmembrane" evidence="9">
    <location>
        <begin position="16"/>
        <end position="204"/>
    </location>
</feature>
<dbReference type="InterPro" id="IPR050681">
    <property type="entry name" value="CDF/SLC30A"/>
</dbReference>
<feature type="domain" description="Cation efflux protein cytoplasmic" evidence="10">
    <location>
        <begin position="209"/>
        <end position="283"/>
    </location>
</feature>
<dbReference type="InterPro" id="IPR027470">
    <property type="entry name" value="Cation_efflux_CTD"/>
</dbReference>
<sequence>MSHDHGEMSTPEFALVTVLNAVITVAEIVSGLFSGSLGLVSDGFHNMEDTLSVVLSFAAHVISQKDSNERQTFGYRRAEILAAFINSVILIAITIVLALEGLQRLFHPQKVNGNIMFWVAVVSFVANLTSTLIMLQGSKHNLNIKATFLHMAADAVTSLSVIVAALLVKVWHWYWADPVITLLTSVWIMKESWSVVKQAVAILMEASPKLDLKQICQRIQSLPEVISVHHVHLWRIDEQLIAFDAHINVAEDESLSQLELLYQKISQILQIEFGIEHVTLQPEYKHGLKETLVHQKVNKK</sequence>
<keyword evidence="5 8" id="KW-1133">Transmembrane helix</keyword>
<dbReference type="PANTHER" id="PTHR11562">
    <property type="entry name" value="CATION EFFLUX PROTEIN/ ZINC TRANSPORTER"/>
    <property type="match status" value="1"/>
</dbReference>
<dbReference type="Gene3D" id="3.30.70.1350">
    <property type="entry name" value="Cation efflux protein, cytoplasmic domain"/>
    <property type="match status" value="1"/>
</dbReference>
<dbReference type="EMBL" id="CP093366">
    <property type="protein sequence ID" value="UQS82389.1"/>
    <property type="molecule type" value="Genomic_DNA"/>
</dbReference>
<evidence type="ECO:0000256" key="3">
    <source>
        <dbReference type="ARBA" id="ARBA00022448"/>
    </source>
</evidence>
<accession>A0ABY4PA14</accession>
<feature type="transmembrane region" description="Helical" evidence="8">
    <location>
        <begin position="115"/>
        <end position="135"/>
    </location>
</feature>
<dbReference type="Pfam" id="PF01545">
    <property type="entry name" value="Cation_efflux"/>
    <property type="match status" value="1"/>
</dbReference>
<keyword evidence="6" id="KW-0406">Ion transport</keyword>
<evidence type="ECO:0000256" key="5">
    <source>
        <dbReference type="ARBA" id="ARBA00022989"/>
    </source>
</evidence>
<dbReference type="SUPFAM" id="SSF161111">
    <property type="entry name" value="Cation efflux protein transmembrane domain-like"/>
    <property type="match status" value="1"/>
</dbReference>
<evidence type="ECO:0000256" key="4">
    <source>
        <dbReference type="ARBA" id="ARBA00022692"/>
    </source>
</evidence>
<dbReference type="InterPro" id="IPR002524">
    <property type="entry name" value="Cation_efflux"/>
</dbReference>
<dbReference type="InterPro" id="IPR027469">
    <property type="entry name" value="Cation_efflux_TMD_sf"/>
</dbReference>
<keyword evidence="3" id="KW-0813">Transport</keyword>
<name>A0ABY4PA14_9LACO</name>
<reference evidence="11" key="1">
    <citation type="journal article" date="2022" name="Int. J. Syst. Evol. Microbiol.">
        <title>Apilactobacillus apisilvae sp. nov., Nicolia spurrieriana gen. nov. sp. nov., Bombilactobacillus folatiphilus sp. nov. and Bombilactobacillus thymidiniphilus sp. nov., four new lactic acid bacterial isolates from stingless bees Tetragonula carbonaria and Austroplebeia australis.</title>
        <authorList>
            <person name="Oliphant S.A."/>
            <person name="Watson-Haigh N.S."/>
            <person name="Sumby K.M."/>
            <person name="Gardner J."/>
            <person name="Groom S."/>
            <person name="Jiranek V."/>
        </authorList>
    </citation>
    <scope>NUCLEOTIDE SEQUENCE</scope>
    <source>
        <strain evidence="11">SG4_D2</strain>
    </source>
</reference>
<dbReference type="Pfam" id="PF16916">
    <property type="entry name" value="ZT_dimer"/>
    <property type="match status" value="1"/>
</dbReference>
<keyword evidence="4 8" id="KW-0812">Transmembrane</keyword>
<dbReference type="Gene3D" id="1.20.1510.10">
    <property type="entry name" value="Cation efflux protein transmembrane domain"/>
    <property type="match status" value="1"/>
</dbReference>
<dbReference type="InterPro" id="IPR036837">
    <property type="entry name" value="Cation_efflux_CTD_sf"/>
</dbReference>
<dbReference type="SUPFAM" id="SSF160240">
    <property type="entry name" value="Cation efflux protein cytoplasmic domain-like"/>
    <property type="match status" value="1"/>
</dbReference>
<keyword evidence="7 8" id="KW-0472">Membrane</keyword>
<evidence type="ECO:0000313" key="11">
    <source>
        <dbReference type="EMBL" id="UQS82389.1"/>
    </source>
</evidence>
<evidence type="ECO:0000256" key="7">
    <source>
        <dbReference type="ARBA" id="ARBA00023136"/>
    </source>
</evidence>
<comment type="similarity">
    <text evidence="2">Belongs to the cation diffusion facilitator (CDF) transporter (TC 2.A.4) family. SLC30A subfamily.</text>
</comment>
<evidence type="ECO:0000259" key="9">
    <source>
        <dbReference type="Pfam" id="PF01545"/>
    </source>
</evidence>
<gene>
    <name evidence="11" type="ORF">MOO45_01495</name>
</gene>
<organism evidence="11 12">
    <name type="scientific">Bombilactobacillus folatiphilus</name>
    <dbReference type="NCBI Taxonomy" id="2923362"/>
    <lineage>
        <taxon>Bacteria</taxon>
        <taxon>Bacillati</taxon>
        <taxon>Bacillota</taxon>
        <taxon>Bacilli</taxon>
        <taxon>Lactobacillales</taxon>
        <taxon>Lactobacillaceae</taxon>
        <taxon>Bombilactobacillus</taxon>
    </lineage>
</organism>